<sequence>MPDTQSFRTYSAKPDGQNKRWVLVDAENKVLGRFATEIAKVLRGKNNPHYTPHVDTGDYVVVVNADKISVTGDKEQKKFYYRNTQYPGGARFVRYDEMMKKFPERIIEHAVKGMLPKGNLGRAMYRKLKVYSGSEHPHENIVATGRRKTSVARVFMKLGSGFTSINGKKVDDYFSTDVNRQKVLGALVLTESLKRFDIKALVFGGGITGQAGALRLAIARALVEYDETLKLVLRKNGYLTRDPRMVERKKYGQKKAQCTVALVFERKSVRDDVEVKANTKLLWQAGAHFGHIARRWDAKMKPYIYMEKNGVHIIDLKKTIVLAEEAFNAAENVAGRAKNILFVGTKKQAKSIIQEQALRAKMPYVSERWLGGMLTNFSTIRQSVRRLNNIRKMKFEDSFSLITKKERLMIEREEEKLLRMLGGIAEMTRLPSAIFIVDIRKEHIAVKEAKILGIPIFAIVDTNCDPNNVTYPIPANDDSIRSVELITSVFADAIINATTAQSENLPEEKVDETRNEGKNKNREGDRERGRFRKHSTQRNDGARPKDTPKKEDVVE</sequence>
<comment type="caution">
    <text evidence="12">The sequence shown here is derived from an EMBL/GenBank/DDBJ whole genome shotgun (WGS) entry which is preliminary data.</text>
</comment>
<dbReference type="GO" id="GO:0003735">
    <property type="term" value="F:structural constituent of ribosome"/>
    <property type="evidence" value="ECO:0007669"/>
    <property type="project" value="InterPro"/>
</dbReference>
<keyword evidence="4 9" id="KW-0689">Ribosomal protein</keyword>
<feature type="region of interest" description="Disordered" evidence="11">
    <location>
        <begin position="502"/>
        <end position="555"/>
    </location>
</feature>
<dbReference type="InterPro" id="IPR018130">
    <property type="entry name" value="Ribosomal_uS2_CS"/>
</dbReference>
<dbReference type="GO" id="GO:0006412">
    <property type="term" value="P:translation"/>
    <property type="evidence" value="ECO:0007669"/>
    <property type="project" value="InterPro"/>
</dbReference>
<dbReference type="EMBL" id="JAEAOA010000085">
    <property type="protein sequence ID" value="KAK3605132.1"/>
    <property type="molecule type" value="Genomic_DNA"/>
</dbReference>
<evidence type="ECO:0000256" key="8">
    <source>
        <dbReference type="ARBA" id="ARBA00077140"/>
    </source>
</evidence>
<keyword evidence="13" id="KW-1185">Reference proteome</keyword>
<dbReference type="Pfam" id="PF00572">
    <property type="entry name" value="Ribosomal_L13"/>
    <property type="match status" value="1"/>
</dbReference>
<evidence type="ECO:0000256" key="2">
    <source>
        <dbReference type="ARBA" id="ARBA00006227"/>
    </source>
</evidence>
<keyword evidence="5 9" id="KW-0687">Ribonucleoprotein</keyword>
<dbReference type="Gene3D" id="3.90.1180.10">
    <property type="entry name" value="Ribosomal protein L13"/>
    <property type="match status" value="1"/>
</dbReference>
<dbReference type="CDD" id="cd01425">
    <property type="entry name" value="RPS2"/>
    <property type="match status" value="1"/>
</dbReference>
<dbReference type="SUPFAM" id="SSF52161">
    <property type="entry name" value="Ribosomal protein L13"/>
    <property type="match status" value="1"/>
</dbReference>
<dbReference type="Gene3D" id="3.40.50.10490">
    <property type="entry name" value="Glucose-6-phosphate isomerase like protein, domain 1"/>
    <property type="match status" value="1"/>
</dbReference>
<dbReference type="PANTHER" id="PTHR12534:SF0">
    <property type="entry name" value="SMALL RIBOSOMAL SUBUNIT PROTEIN US2M"/>
    <property type="match status" value="1"/>
</dbReference>
<dbReference type="HAMAP" id="MF_01366">
    <property type="entry name" value="Ribosomal_uL13"/>
    <property type="match status" value="1"/>
</dbReference>
<dbReference type="InterPro" id="IPR020568">
    <property type="entry name" value="Ribosomal_Su5_D2-typ_SF"/>
</dbReference>
<dbReference type="NCBIfam" id="TIGR01066">
    <property type="entry name" value="rplM_bact"/>
    <property type="match status" value="1"/>
</dbReference>
<evidence type="ECO:0000256" key="11">
    <source>
        <dbReference type="SAM" id="MobiDB-lite"/>
    </source>
</evidence>
<evidence type="ECO:0000256" key="5">
    <source>
        <dbReference type="ARBA" id="ARBA00023274"/>
    </source>
</evidence>
<gene>
    <name evidence="12" type="ORF">CHS0354_000801</name>
</gene>
<comment type="similarity">
    <text evidence="3 9">Belongs to the universal ribosomal protein uS2 family.</text>
</comment>
<dbReference type="Proteomes" id="UP001195483">
    <property type="component" value="Unassembled WGS sequence"/>
</dbReference>
<feature type="compositionally biased region" description="Basic and acidic residues" evidence="11">
    <location>
        <begin position="540"/>
        <end position="555"/>
    </location>
</feature>
<dbReference type="AlphaFoldDB" id="A0AAE0W989"/>
<dbReference type="Gene3D" id="1.10.287.610">
    <property type="entry name" value="Helix hairpin bin"/>
    <property type="match status" value="1"/>
</dbReference>
<proteinExistence type="inferred from homology"/>
<reference evidence="12" key="1">
    <citation type="journal article" date="2021" name="Genome Biol. Evol.">
        <title>A High-Quality Reference Genome for a Parasitic Bivalve with Doubly Uniparental Inheritance (Bivalvia: Unionida).</title>
        <authorList>
            <person name="Smith C.H."/>
        </authorList>
    </citation>
    <scope>NUCLEOTIDE SEQUENCE</scope>
    <source>
        <strain evidence="12">CHS0354</strain>
    </source>
</reference>
<dbReference type="InterPro" id="IPR014721">
    <property type="entry name" value="Ribsml_uS5_D2-typ_fold_subgr"/>
</dbReference>
<dbReference type="FunFam" id="3.90.1180.10:FF:000001">
    <property type="entry name" value="50S ribosomal protein L13"/>
    <property type="match status" value="1"/>
</dbReference>
<dbReference type="InterPro" id="IPR020574">
    <property type="entry name" value="Ribosomal_uS9_CS"/>
</dbReference>
<evidence type="ECO:0000313" key="13">
    <source>
        <dbReference type="Proteomes" id="UP001195483"/>
    </source>
</evidence>
<dbReference type="PROSITE" id="PS00783">
    <property type="entry name" value="RIBOSOMAL_L13"/>
    <property type="match status" value="1"/>
</dbReference>
<dbReference type="InterPro" id="IPR023591">
    <property type="entry name" value="Ribosomal_uS2_flav_dom_sf"/>
</dbReference>
<dbReference type="InterPro" id="IPR023035">
    <property type="entry name" value="Ribosomal_uS9_bac/plastid"/>
</dbReference>
<evidence type="ECO:0000256" key="3">
    <source>
        <dbReference type="ARBA" id="ARBA00006242"/>
    </source>
</evidence>
<dbReference type="InterPro" id="IPR005823">
    <property type="entry name" value="Ribosomal_uL13_bac-type"/>
</dbReference>
<dbReference type="NCBIfam" id="TIGR01011">
    <property type="entry name" value="rpsB_bact"/>
    <property type="match status" value="1"/>
</dbReference>
<dbReference type="PRINTS" id="PR00395">
    <property type="entry name" value="RIBOSOMALS2"/>
</dbReference>
<dbReference type="SUPFAM" id="SSF54211">
    <property type="entry name" value="Ribosomal protein S5 domain 2-like"/>
    <property type="match status" value="1"/>
</dbReference>
<name>A0AAE0W989_9BIVA</name>
<evidence type="ECO:0000313" key="12">
    <source>
        <dbReference type="EMBL" id="KAK3605132.1"/>
    </source>
</evidence>
<dbReference type="Pfam" id="PF00380">
    <property type="entry name" value="Ribosomal_S9"/>
    <property type="match status" value="1"/>
</dbReference>
<dbReference type="PROSITE" id="PS00963">
    <property type="entry name" value="RIBOSOMAL_S2_2"/>
    <property type="match status" value="1"/>
</dbReference>
<dbReference type="FunFam" id="3.30.230.10:FF:000001">
    <property type="entry name" value="30S ribosomal protein S9"/>
    <property type="match status" value="1"/>
</dbReference>
<dbReference type="InterPro" id="IPR005822">
    <property type="entry name" value="Ribosomal_uL13"/>
</dbReference>
<dbReference type="HAMAP" id="MF_00291_B">
    <property type="entry name" value="Ribosomal_uS2_B"/>
    <property type="match status" value="1"/>
</dbReference>
<evidence type="ECO:0000256" key="10">
    <source>
        <dbReference type="RuleBase" id="RU003815"/>
    </source>
</evidence>
<feature type="compositionally biased region" description="Basic and acidic residues" evidence="11">
    <location>
        <begin position="506"/>
        <end position="528"/>
    </location>
</feature>
<protein>
    <recommendedName>
        <fullName evidence="7">Large ribosomal subunit protein uL13c</fullName>
    </recommendedName>
    <alternativeName>
        <fullName evidence="8">50S ribosomal protein L13, chloroplastic</fullName>
    </alternativeName>
    <alternativeName>
        <fullName evidence="6">Small ribosomal subunit protein uS2c</fullName>
    </alternativeName>
</protein>
<comment type="similarity">
    <text evidence="1 10">Belongs to the universal ribosomal protein uS9 family.</text>
</comment>
<dbReference type="NCBIfam" id="NF001099">
    <property type="entry name" value="PRK00132.1"/>
    <property type="match status" value="1"/>
</dbReference>
<dbReference type="PANTHER" id="PTHR12534">
    <property type="entry name" value="30S RIBOSOMAL PROTEIN S2 PROKARYOTIC AND ORGANELLAR"/>
    <property type="match status" value="1"/>
</dbReference>
<dbReference type="GO" id="GO:0003729">
    <property type="term" value="F:mRNA binding"/>
    <property type="evidence" value="ECO:0007669"/>
    <property type="project" value="UniProtKB-ARBA"/>
</dbReference>
<dbReference type="InterPro" id="IPR000754">
    <property type="entry name" value="Ribosomal_uS9"/>
</dbReference>
<reference evidence="12" key="3">
    <citation type="submission" date="2023-05" db="EMBL/GenBank/DDBJ databases">
        <authorList>
            <person name="Smith C.H."/>
        </authorList>
    </citation>
    <scope>NUCLEOTIDE SEQUENCE</scope>
    <source>
        <strain evidence="12">CHS0354</strain>
        <tissue evidence="12">Mantle</tissue>
    </source>
</reference>
<evidence type="ECO:0000256" key="6">
    <source>
        <dbReference type="ARBA" id="ARBA00035155"/>
    </source>
</evidence>
<organism evidence="12 13">
    <name type="scientific">Potamilus streckersoni</name>
    <dbReference type="NCBI Taxonomy" id="2493646"/>
    <lineage>
        <taxon>Eukaryota</taxon>
        <taxon>Metazoa</taxon>
        <taxon>Spiralia</taxon>
        <taxon>Lophotrochozoa</taxon>
        <taxon>Mollusca</taxon>
        <taxon>Bivalvia</taxon>
        <taxon>Autobranchia</taxon>
        <taxon>Heteroconchia</taxon>
        <taxon>Palaeoheterodonta</taxon>
        <taxon>Unionida</taxon>
        <taxon>Unionoidea</taxon>
        <taxon>Unionidae</taxon>
        <taxon>Ambleminae</taxon>
        <taxon>Lampsilini</taxon>
        <taxon>Potamilus</taxon>
    </lineage>
</organism>
<dbReference type="InterPro" id="IPR001865">
    <property type="entry name" value="Ribosomal_uS2"/>
</dbReference>
<reference evidence="12" key="2">
    <citation type="journal article" date="2021" name="Genome Biol. Evol.">
        <title>Developing a high-quality reference genome for a parasitic bivalve with doubly uniparental inheritance (Bivalvia: Unionida).</title>
        <authorList>
            <person name="Smith C.H."/>
        </authorList>
    </citation>
    <scope>NUCLEOTIDE SEQUENCE</scope>
    <source>
        <strain evidence="12">CHS0354</strain>
        <tissue evidence="12">Mantle</tissue>
    </source>
</reference>
<dbReference type="SUPFAM" id="SSF52313">
    <property type="entry name" value="Ribosomal protein S2"/>
    <property type="match status" value="1"/>
</dbReference>
<dbReference type="FunFam" id="1.10.287.610:FF:000001">
    <property type="entry name" value="30S ribosomal protein S2"/>
    <property type="match status" value="1"/>
</dbReference>
<dbReference type="InterPro" id="IPR036899">
    <property type="entry name" value="Ribosomal_uL13_sf"/>
</dbReference>
<dbReference type="GO" id="GO:0022627">
    <property type="term" value="C:cytosolic small ribosomal subunit"/>
    <property type="evidence" value="ECO:0007669"/>
    <property type="project" value="TreeGrafter"/>
</dbReference>
<comment type="similarity">
    <text evidence="2">Belongs to the universal ribosomal protein uL13 family.</text>
</comment>
<evidence type="ECO:0000256" key="4">
    <source>
        <dbReference type="ARBA" id="ARBA00022980"/>
    </source>
</evidence>
<dbReference type="InterPro" id="IPR005706">
    <property type="entry name" value="Ribosomal_uS2_bac/mit/plastid"/>
</dbReference>
<dbReference type="Gene3D" id="3.30.230.10">
    <property type="match status" value="1"/>
</dbReference>
<dbReference type="Pfam" id="PF00318">
    <property type="entry name" value="Ribosomal_S2"/>
    <property type="match status" value="1"/>
</dbReference>
<dbReference type="CDD" id="cd00392">
    <property type="entry name" value="Ribosomal_L13"/>
    <property type="match status" value="1"/>
</dbReference>
<evidence type="ECO:0000256" key="9">
    <source>
        <dbReference type="RuleBase" id="RU003631"/>
    </source>
</evidence>
<evidence type="ECO:0000256" key="7">
    <source>
        <dbReference type="ARBA" id="ARBA00068945"/>
    </source>
</evidence>
<accession>A0AAE0W989</accession>
<dbReference type="PROSITE" id="PS00360">
    <property type="entry name" value="RIBOSOMAL_S9"/>
    <property type="match status" value="1"/>
</dbReference>
<evidence type="ECO:0000256" key="1">
    <source>
        <dbReference type="ARBA" id="ARBA00005251"/>
    </source>
</evidence>
<dbReference type="InterPro" id="IPR023563">
    <property type="entry name" value="Ribosomal_uL13_CS"/>
</dbReference>